<dbReference type="Proteomes" id="UP000315648">
    <property type="component" value="Unassembled WGS sequence"/>
</dbReference>
<proteinExistence type="predicted"/>
<dbReference type="EMBL" id="VMBG01000001">
    <property type="protein sequence ID" value="TSJ79323.1"/>
    <property type="molecule type" value="Genomic_DNA"/>
</dbReference>
<dbReference type="RefSeq" id="WP_144229757.1">
    <property type="nucleotide sequence ID" value="NZ_CBCRVV010000007.1"/>
</dbReference>
<dbReference type="GO" id="GO:0016788">
    <property type="term" value="F:hydrolase activity, acting on ester bonds"/>
    <property type="evidence" value="ECO:0007669"/>
    <property type="project" value="UniProtKB-ARBA"/>
</dbReference>
<dbReference type="OrthoDB" id="265974at2"/>
<gene>
    <name evidence="2" type="ORF">FPL22_08550</name>
</gene>
<dbReference type="SUPFAM" id="SSF52266">
    <property type="entry name" value="SGNH hydrolase"/>
    <property type="match status" value="1"/>
</dbReference>
<accession>A0A556QRR8</accession>
<keyword evidence="3" id="KW-1185">Reference proteome</keyword>
<feature type="domain" description="DUF4886" evidence="1">
    <location>
        <begin position="34"/>
        <end position="216"/>
    </location>
</feature>
<organism evidence="2 3">
    <name type="scientific">Rariglobus hedericola</name>
    <dbReference type="NCBI Taxonomy" id="2597822"/>
    <lineage>
        <taxon>Bacteria</taxon>
        <taxon>Pseudomonadati</taxon>
        <taxon>Verrucomicrobiota</taxon>
        <taxon>Opitutia</taxon>
        <taxon>Opitutales</taxon>
        <taxon>Opitutaceae</taxon>
        <taxon>Rariglobus</taxon>
    </lineage>
</organism>
<name>A0A556QRR8_9BACT</name>
<sequence length="328" mass="35857">MISSLVRSRQIFALAITLFVSAVTLSAAERESLKLLTIGNSFADYPLSYLPDLAKAGGKTLVLGRANPGDCTLARHAEYLAAALANPADPKGRLYKNGSVFNLPGRETVSLPEALAAQAWEIVTIQQASFDSYKPETYHPAVDQIIAAICKFAPQAEIVVQETWIYRDDHPLFQGKENMTQQKMYEGLRAAYHQLAAENGFRIIPSGDAMELARKSPRWTFVADANFDFKNPPVGKLPDESGSLWAGWSWSKPATGEPKLLLDAKHTSIAGKYLGAVVWYQVMFNADSAPASFVPRGLTAEDTADLRSHASEAVKVERLRATSTRVAK</sequence>
<dbReference type="AlphaFoldDB" id="A0A556QRR8"/>
<dbReference type="Gene3D" id="3.40.50.1110">
    <property type="entry name" value="SGNH hydrolase"/>
    <property type="match status" value="1"/>
</dbReference>
<dbReference type="InterPro" id="IPR032616">
    <property type="entry name" value="DUF4886"/>
</dbReference>
<evidence type="ECO:0000313" key="3">
    <source>
        <dbReference type="Proteomes" id="UP000315648"/>
    </source>
</evidence>
<dbReference type="InterPro" id="IPR036514">
    <property type="entry name" value="SGNH_hydro_sf"/>
</dbReference>
<comment type="caution">
    <text evidence="2">The sequence shown here is derived from an EMBL/GenBank/DDBJ whole genome shotgun (WGS) entry which is preliminary data.</text>
</comment>
<evidence type="ECO:0000259" key="1">
    <source>
        <dbReference type="Pfam" id="PF16227"/>
    </source>
</evidence>
<dbReference type="Pfam" id="PF16227">
    <property type="entry name" value="DUF4886"/>
    <property type="match status" value="1"/>
</dbReference>
<reference evidence="2 3" key="1">
    <citation type="submission" date="2019-07" db="EMBL/GenBank/DDBJ databases">
        <title>Description of 53C-WASEF.</title>
        <authorList>
            <person name="Pitt A."/>
            <person name="Hahn M.W."/>
        </authorList>
    </citation>
    <scope>NUCLEOTIDE SEQUENCE [LARGE SCALE GENOMIC DNA]</scope>
    <source>
        <strain evidence="2 3">53C-WASEF</strain>
    </source>
</reference>
<protein>
    <submittedName>
        <fullName evidence="2">DUF4886 domain-containing protein</fullName>
    </submittedName>
</protein>
<evidence type="ECO:0000313" key="2">
    <source>
        <dbReference type="EMBL" id="TSJ79323.1"/>
    </source>
</evidence>